<protein>
    <submittedName>
        <fullName evidence="1">Uncharacterized protein</fullName>
    </submittedName>
</protein>
<organism evidence="1">
    <name type="scientific">Anguilla anguilla</name>
    <name type="common">European freshwater eel</name>
    <name type="synonym">Muraena anguilla</name>
    <dbReference type="NCBI Taxonomy" id="7936"/>
    <lineage>
        <taxon>Eukaryota</taxon>
        <taxon>Metazoa</taxon>
        <taxon>Chordata</taxon>
        <taxon>Craniata</taxon>
        <taxon>Vertebrata</taxon>
        <taxon>Euteleostomi</taxon>
        <taxon>Actinopterygii</taxon>
        <taxon>Neopterygii</taxon>
        <taxon>Teleostei</taxon>
        <taxon>Anguilliformes</taxon>
        <taxon>Anguillidae</taxon>
        <taxon>Anguilla</taxon>
    </lineage>
</organism>
<name>A0A0E9RTH6_ANGAN</name>
<dbReference type="EMBL" id="GBXM01076420">
    <property type="protein sequence ID" value="JAH32157.1"/>
    <property type="molecule type" value="Transcribed_RNA"/>
</dbReference>
<reference evidence="1" key="2">
    <citation type="journal article" date="2015" name="Fish Shellfish Immunol.">
        <title>Early steps in the European eel (Anguilla anguilla)-Vibrio vulnificus interaction in the gills: Role of the RtxA13 toxin.</title>
        <authorList>
            <person name="Callol A."/>
            <person name="Pajuelo D."/>
            <person name="Ebbesson L."/>
            <person name="Teles M."/>
            <person name="MacKenzie S."/>
            <person name="Amaro C."/>
        </authorList>
    </citation>
    <scope>NUCLEOTIDE SEQUENCE</scope>
</reference>
<dbReference type="AlphaFoldDB" id="A0A0E9RTH6"/>
<accession>A0A0E9RTH6</accession>
<sequence length="55" mass="6194">MSSAVMFCRSCTAVPIISDKCFEPLHCEVGEMTRVASLSCYSWHLRSVQLHAVYL</sequence>
<reference evidence="1" key="1">
    <citation type="submission" date="2014-11" db="EMBL/GenBank/DDBJ databases">
        <authorList>
            <person name="Amaro Gonzalez C."/>
        </authorList>
    </citation>
    <scope>NUCLEOTIDE SEQUENCE</scope>
</reference>
<evidence type="ECO:0000313" key="1">
    <source>
        <dbReference type="EMBL" id="JAH32157.1"/>
    </source>
</evidence>
<proteinExistence type="predicted"/>